<dbReference type="PROSITE" id="PS50850">
    <property type="entry name" value="MFS"/>
    <property type="match status" value="1"/>
</dbReference>
<dbReference type="Proteomes" id="UP000188318">
    <property type="component" value="Unassembled WGS sequence"/>
</dbReference>
<feature type="region of interest" description="Disordered" evidence="5">
    <location>
        <begin position="133"/>
        <end position="152"/>
    </location>
</feature>
<dbReference type="InterPro" id="IPR036259">
    <property type="entry name" value="MFS_trans_sf"/>
</dbReference>
<evidence type="ECO:0000256" key="4">
    <source>
        <dbReference type="ARBA" id="ARBA00023136"/>
    </source>
</evidence>
<evidence type="ECO:0000256" key="5">
    <source>
        <dbReference type="SAM" id="MobiDB-lite"/>
    </source>
</evidence>
<evidence type="ECO:0000256" key="2">
    <source>
        <dbReference type="ARBA" id="ARBA00022692"/>
    </source>
</evidence>
<feature type="domain" description="Major facilitator superfamily (MFS) profile" evidence="7">
    <location>
        <begin position="162"/>
        <end position="619"/>
    </location>
</feature>
<feature type="transmembrane region" description="Helical" evidence="6">
    <location>
        <begin position="253"/>
        <end position="278"/>
    </location>
</feature>
<feature type="transmembrane region" description="Helical" evidence="6">
    <location>
        <begin position="492"/>
        <end position="509"/>
    </location>
</feature>
<evidence type="ECO:0000256" key="3">
    <source>
        <dbReference type="ARBA" id="ARBA00022989"/>
    </source>
</evidence>
<evidence type="ECO:0000313" key="8">
    <source>
        <dbReference type="EMBL" id="OOF96862.1"/>
    </source>
</evidence>
<dbReference type="EMBL" id="KV907498">
    <property type="protein sequence ID" value="OOF96862.1"/>
    <property type="molecule type" value="Genomic_DNA"/>
</dbReference>
<reference evidence="9" key="1">
    <citation type="journal article" date="2017" name="Genome Biol.">
        <title>Comparative genomics reveals high biological diversity and specific adaptations in the industrially and medically important fungal genus Aspergillus.</title>
        <authorList>
            <person name="de Vries R.P."/>
            <person name="Riley R."/>
            <person name="Wiebenga A."/>
            <person name="Aguilar-Osorio G."/>
            <person name="Amillis S."/>
            <person name="Uchima C.A."/>
            <person name="Anderluh G."/>
            <person name="Asadollahi M."/>
            <person name="Askin M."/>
            <person name="Barry K."/>
            <person name="Battaglia E."/>
            <person name="Bayram O."/>
            <person name="Benocci T."/>
            <person name="Braus-Stromeyer S.A."/>
            <person name="Caldana C."/>
            <person name="Canovas D."/>
            <person name="Cerqueira G.C."/>
            <person name="Chen F."/>
            <person name="Chen W."/>
            <person name="Choi C."/>
            <person name="Clum A."/>
            <person name="Dos Santos R.A."/>
            <person name="Damasio A.R."/>
            <person name="Diallinas G."/>
            <person name="Emri T."/>
            <person name="Fekete E."/>
            <person name="Flipphi M."/>
            <person name="Freyberg S."/>
            <person name="Gallo A."/>
            <person name="Gournas C."/>
            <person name="Habgood R."/>
            <person name="Hainaut M."/>
            <person name="Harispe M.L."/>
            <person name="Henrissat B."/>
            <person name="Hilden K.S."/>
            <person name="Hope R."/>
            <person name="Hossain A."/>
            <person name="Karabika E."/>
            <person name="Karaffa L."/>
            <person name="Karanyi Z."/>
            <person name="Krasevec N."/>
            <person name="Kuo A."/>
            <person name="Kusch H."/>
            <person name="LaButti K."/>
            <person name="Lagendijk E.L."/>
            <person name="Lapidus A."/>
            <person name="Levasseur A."/>
            <person name="Lindquist E."/>
            <person name="Lipzen A."/>
            <person name="Logrieco A.F."/>
            <person name="MacCabe A."/>
            <person name="Maekelae M.R."/>
            <person name="Malavazi I."/>
            <person name="Melin P."/>
            <person name="Meyer V."/>
            <person name="Mielnichuk N."/>
            <person name="Miskei M."/>
            <person name="Molnar A.P."/>
            <person name="Mule G."/>
            <person name="Ngan C.Y."/>
            <person name="Orejas M."/>
            <person name="Orosz E."/>
            <person name="Ouedraogo J.P."/>
            <person name="Overkamp K.M."/>
            <person name="Park H.-S."/>
            <person name="Perrone G."/>
            <person name="Piumi F."/>
            <person name="Punt P.J."/>
            <person name="Ram A.F."/>
            <person name="Ramon A."/>
            <person name="Rauscher S."/>
            <person name="Record E."/>
            <person name="Riano-Pachon D.M."/>
            <person name="Robert V."/>
            <person name="Roehrig J."/>
            <person name="Ruller R."/>
            <person name="Salamov A."/>
            <person name="Salih N.S."/>
            <person name="Samson R.A."/>
            <person name="Sandor E."/>
            <person name="Sanguinetti M."/>
            <person name="Schuetze T."/>
            <person name="Sepcic K."/>
            <person name="Shelest E."/>
            <person name="Sherlock G."/>
            <person name="Sophianopoulou V."/>
            <person name="Squina F.M."/>
            <person name="Sun H."/>
            <person name="Susca A."/>
            <person name="Todd R.B."/>
            <person name="Tsang A."/>
            <person name="Unkles S.E."/>
            <person name="van de Wiele N."/>
            <person name="van Rossen-Uffink D."/>
            <person name="Oliveira J.V."/>
            <person name="Vesth T.C."/>
            <person name="Visser J."/>
            <person name="Yu J.-H."/>
            <person name="Zhou M."/>
            <person name="Andersen M.R."/>
            <person name="Archer D.B."/>
            <person name="Baker S.E."/>
            <person name="Benoit I."/>
            <person name="Brakhage A.A."/>
            <person name="Braus G.H."/>
            <person name="Fischer R."/>
            <person name="Frisvad J.C."/>
            <person name="Goldman G.H."/>
            <person name="Houbraken J."/>
            <person name="Oakley B."/>
            <person name="Pocsi I."/>
            <person name="Scazzocchio C."/>
            <person name="Seiboth B."/>
            <person name="vanKuyk P.A."/>
            <person name="Wortman J."/>
            <person name="Dyer P.S."/>
            <person name="Grigoriev I.V."/>
        </authorList>
    </citation>
    <scope>NUCLEOTIDE SEQUENCE [LARGE SCALE GENOMIC DNA]</scope>
    <source>
        <strain evidence="9">ITEM 5010</strain>
    </source>
</reference>
<feature type="transmembrane region" description="Helical" evidence="6">
    <location>
        <begin position="427"/>
        <end position="451"/>
    </location>
</feature>
<dbReference type="PANTHER" id="PTHR42718">
    <property type="entry name" value="MAJOR FACILITATOR SUPERFAMILY MULTIDRUG TRANSPORTER MFSC"/>
    <property type="match status" value="1"/>
</dbReference>
<sequence>MPSDEPYPTRAASRSASPVDETDKTAAQVMQTSLDSAPMSRRSSFSVTYPASSSKFASTPATGAQTPDPLFGQLAGPDDALKKFPQTITRPRDDSEDDSYELSAGRPGHGDADPTGGQHLSHRRPSFVHRDKDFADEAGSPPPKPTQGRPPEISSLGAEIVLVMVCSAGLMLFSFLLGDVLAPQLQFREALGITNTELPWLVGSFNVANGLSVVVSGSLTDLMPPKMLMVGAFLWLSVWNIIGAFSVHPSRYVLFFVVRAMQGLAIGVLVSGSMSILGRVYKPGIRKNRVFSAMAACAPFGFSLGAIEGGLLYQHLPWIFGCNAIITAICAVGAYFSIPPLRPMADTAGGEVPSLRQFDFLGAAFAIGGCVCLLFGLTQGGVTDWSVYTCVLTAVGIVLLIGLFTVERYVVRPLIPTRLWKTKGFTPLMIAYFMGFGSFFGAWQFYAIQFWLRIQHASPIDVALYHLPNAIFGVIATWVVSRTLHLVPGHYIYAISMFAFTLGPAFFLPQTPTTTYWELSLPGVALVTFGPDLAFAAASIFITSNVARSYQGSAGSLLVTNQNLSSAIITSVADAIGTRVDKQPDGSVGLHGLRSIWWFALGCQLVAALITVTAVRIPKEEEKEHVT</sequence>
<dbReference type="VEuPathDB" id="FungiDB:ASPCADRAFT_206992"/>
<dbReference type="OrthoDB" id="2130629at2759"/>
<dbReference type="OMA" id="FFGAWQF"/>
<feature type="transmembrane region" description="Helical" evidence="6">
    <location>
        <begin position="554"/>
        <end position="576"/>
    </location>
</feature>
<evidence type="ECO:0000313" key="9">
    <source>
        <dbReference type="Proteomes" id="UP000188318"/>
    </source>
</evidence>
<keyword evidence="2 6" id="KW-0812">Transmembrane</keyword>
<dbReference type="CDD" id="cd17476">
    <property type="entry name" value="MFS_Amf1_MDR_like"/>
    <property type="match status" value="1"/>
</dbReference>
<feature type="compositionally biased region" description="Polar residues" evidence="5">
    <location>
        <begin position="28"/>
        <end position="65"/>
    </location>
</feature>
<dbReference type="PANTHER" id="PTHR42718:SF41">
    <property type="entry name" value="MFS TRANSPORTER OF UNKOWN SPECIFICITY (AFU_ORTHOLOGUE AFUA_5G09940)-RELATED"/>
    <property type="match status" value="1"/>
</dbReference>
<keyword evidence="4 6" id="KW-0472">Membrane</keyword>
<feature type="transmembrane region" description="Helical" evidence="6">
    <location>
        <begin position="198"/>
        <end position="215"/>
    </location>
</feature>
<dbReference type="AlphaFoldDB" id="A0A1R3RQV8"/>
<evidence type="ECO:0000256" key="6">
    <source>
        <dbReference type="SAM" id="Phobius"/>
    </source>
</evidence>
<comment type="subcellular location">
    <subcellularLocation>
        <location evidence="1">Membrane</location>
        <topology evidence="1">Multi-pass membrane protein</topology>
    </subcellularLocation>
</comment>
<feature type="region of interest" description="Disordered" evidence="5">
    <location>
        <begin position="1"/>
        <end position="123"/>
    </location>
</feature>
<keyword evidence="9" id="KW-1185">Reference proteome</keyword>
<protein>
    <recommendedName>
        <fullName evidence="7">Major facilitator superfamily (MFS) profile domain-containing protein</fullName>
    </recommendedName>
</protein>
<feature type="transmembrane region" description="Helical" evidence="6">
    <location>
        <begin position="521"/>
        <end position="542"/>
    </location>
</feature>
<feature type="transmembrane region" description="Helical" evidence="6">
    <location>
        <begin position="227"/>
        <end position="247"/>
    </location>
</feature>
<evidence type="ECO:0000256" key="1">
    <source>
        <dbReference type="ARBA" id="ARBA00004141"/>
    </source>
</evidence>
<proteinExistence type="predicted"/>
<dbReference type="InterPro" id="IPR011701">
    <property type="entry name" value="MFS"/>
</dbReference>
<gene>
    <name evidence="8" type="ORF">ASPCADRAFT_206992</name>
</gene>
<dbReference type="Gene3D" id="1.20.1250.20">
    <property type="entry name" value="MFS general substrate transporter like domains"/>
    <property type="match status" value="2"/>
</dbReference>
<feature type="transmembrane region" description="Helical" evidence="6">
    <location>
        <begin position="290"/>
        <end position="312"/>
    </location>
</feature>
<feature type="transmembrane region" description="Helical" evidence="6">
    <location>
        <begin position="385"/>
        <end position="406"/>
    </location>
</feature>
<dbReference type="GO" id="GO:0022857">
    <property type="term" value="F:transmembrane transporter activity"/>
    <property type="evidence" value="ECO:0007669"/>
    <property type="project" value="InterPro"/>
</dbReference>
<keyword evidence="3 6" id="KW-1133">Transmembrane helix</keyword>
<evidence type="ECO:0000259" key="7">
    <source>
        <dbReference type="PROSITE" id="PS50850"/>
    </source>
</evidence>
<dbReference type="Pfam" id="PF07690">
    <property type="entry name" value="MFS_1"/>
    <property type="match status" value="1"/>
</dbReference>
<name>A0A1R3RQV8_ASPC5</name>
<feature type="transmembrane region" description="Helical" evidence="6">
    <location>
        <begin position="463"/>
        <end position="480"/>
    </location>
</feature>
<dbReference type="InterPro" id="IPR020846">
    <property type="entry name" value="MFS_dom"/>
</dbReference>
<dbReference type="GO" id="GO:0016020">
    <property type="term" value="C:membrane"/>
    <property type="evidence" value="ECO:0007669"/>
    <property type="project" value="UniProtKB-SubCell"/>
</dbReference>
<feature type="transmembrane region" description="Helical" evidence="6">
    <location>
        <begin position="156"/>
        <end position="178"/>
    </location>
</feature>
<feature type="transmembrane region" description="Helical" evidence="6">
    <location>
        <begin position="358"/>
        <end position="379"/>
    </location>
</feature>
<feature type="transmembrane region" description="Helical" evidence="6">
    <location>
        <begin position="596"/>
        <end position="615"/>
    </location>
</feature>
<organism evidence="8 9">
    <name type="scientific">Aspergillus carbonarius (strain ITEM 5010)</name>
    <dbReference type="NCBI Taxonomy" id="602072"/>
    <lineage>
        <taxon>Eukaryota</taxon>
        <taxon>Fungi</taxon>
        <taxon>Dikarya</taxon>
        <taxon>Ascomycota</taxon>
        <taxon>Pezizomycotina</taxon>
        <taxon>Eurotiomycetes</taxon>
        <taxon>Eurotiomycetidae</taxon>
        <taxon>Eurotiales</taxon>
        <taxon>Aspergillaceae</taxon>
        <taxon>Aspergillus</taxon>
        <taxon>Aspergillus subgen. Circumdati</taxon>
    </lineage>
</organism>
<accession>A0A1R3RQV8</accession>
<dbReference type="SUPFAM" id="SSF103473">
    <property type="entry name" value="MFS general substrate transporter"/>
    <property type="match status" value="1"/>
</dbReference>
<feature type="transmembrane region" description="Helical" evidence="6">
    <location>
        <begin position="318"/>
        <end position="338"/>
    </location>
</feature>